<feature type="compositionally biased region" description="Polar residues" evidence="1">
    <location>
        <begin position="200"/>
        <end position="221"/>
    </location>
</feature>
<organism evidence="3 4">
    <name type="scientific">Pseudopithomyces chartarum</name>
    <dbReference type="NCBI Taxonomy" id="1892770"/>
    <lineage>
        <taxon>Eukaryota</taxon>
        <taxon>Fungi</taxon>
        <taxon>Dikarya</taxon>
        <taxon>Ascomycota</taxon>
        <taxon>Pezizomycotina</taxon>
        <taxon>Dothideomycetes</taxon>
        <taxon>Pleosporomycetidae</taxon>
        <taxon>Pleosporales</taxon>
        <taxon>Massarineae</taxon>
        <taxon>Didymosphaeriaceae</taxon>
        <taxon>Pseudopithomyces</taxon>
    </lineage>
</organism>
<feature type="region of interest" description="Disordered" evidence="1">
    <location>
        <begin position="178"/>
        <end position="269"/>
    </location>
</feature>
<comment type="caution">
    <text evidence="3">The sequence shown here is derived from an EMBL/GenBank/DDBJ whole genome shotgun (WGS) entry which is preliminary data.</text>
</comment>
<keyword evidence="4" id="KW-1185">Reference proteome</keyword>
<keyword evidence="2" id="KW-0472">Membrane</keyword>
<dbReference type="AlphaFoldDB" id="A0AAN6LUA4"/>
<evidence type="ECO:0000256" key="2">
    <source>
        <dbReference type="SAM" id="Phobius"/>
    </source>
</evidence>
<reference evidence="3 4" key="1">
    <citation type="submission" date="2021-02" db="EMBL/GenBank/DDBJ databases">
        <title>Genome assembly of Pseudopithomyces chartarum.</title>
        <authorList>
            <person name="Jauregui R."/>
            <person name="Singh J."/>
            <person name="Voisey C."/>
        </authorList>
    </citation>
    <scope>NUCLEOTIDE SEQUENCE [LARGE SCALE GENOMIC DNA]</scope>
    <source>
        <strain evidence="3 4">AGR01</strain>
    </source>
</reference>
<accession>A0AAN6LUA4</accession>
<name>A0AAN6LUA4_9PLEO</name>
<keyword evidence="2" id="KW-0812">Transmembrane</keyword>
<feature type="compositionally biased region" description="Pro residues" evidence="1">
    <location>
        <begin position="245"/>
        <end position="258"/>
    </location>
</feature>
<sequence>MSNKALDYMNPTCPEGAKWYACAATTTVTSPFVGCCKTDPCGVSGCNQGNIEPVSFNASAYDLMGAELREPSCSPGSAFYTCIDMPKNETTFWGCCKSNVCGTQDKSCKTGDLTMATIGDKDQQASYGIKGSTSGDDKDGGSSHTTAIIGGAVGGGVAVVAIIAVLLFCLFKKRRSKSRRGSGSSAVNNGFPGPEKTHRNSAISEGTNTHATPGTNATISPSGHHDGRRQAAQAPSFGNMSNGSPAPPLYDSPKPPPFASFGGQHQYQQIAQTSEPVEMPADYTAGPVQRYSELPAEATQMHVRQQPVEMESPMMSPYISPKPSPRIPQSPLAHGERPRTADTAHGANLGPSH</sequence>
<evidence type="ECO:0000313" key="3">
    <source>
        <dbReference type="EMBL" id="KAK3203248.1"/>
    </source>
</evidence>
<feature type="region of interest" description="Disordered" evidence="1">
    <location>
        <begin position="306"/>
        <end position="353"/>
    </location>
</feature>
<proteinExistence type="predicted"/>
<keyword evidence="2" id="KW-1133">Transmembrane helix</keyword>
<gene>
    <name evidence="3" type="ORF">GRF29_112g658277</name>
</gene>
<protein>
    <submittedName>
        <fullName evidence="3">Uncharacterized protein</fullName>
    </submittedName>
</protein>
<evidence type="ECO:0000313" key="4">
    <source>
        <dbReference type="Proteomes" id="UP001280581"/>
    </source>
</evidence>
<evidence type="ECO:0000256" key="1">
    <source>
        <dbReference type="SAM" id="MobiDB-lite"/>
    </source>
</evidence>
<dbReference type="EMBL" id="WVTA01000011">
    <property type="protein sequence ID" value="KAK3203248.1"/>
    <property type="molecule type" value="Genomic_DNA"/>
</dbReference>
<dbReference type="Proteomes" id="UP001280581">
    <property type="component" value="Unassembled WGS sequence"/>
</dbReference>
<feature type="transmembrane region" description="Helical" evidence="2">
    <location>
        <begin position="147"/>
        <end position="171"/>
    </location>
</feature>